<dbReference type="EMBL" id="CP043875">
    <property type="protein sequence ID" value="WOF15185.1"/>
    <property type="molecule type" value="Genomic_DNA"/>
</dbReference>
<dbReference type="InterPro" id="IPR003749">
    <property type="entry name" value="ThiS/MoaD-like"/>
</dbReference>
<dbReference type="Proteomes" id="UP001301797">
    <property type="component" value="Chromosome"/>
</dbReference>
<name>A0AA97F9B2_9EURY</name>
<sequence>MIKTEITIFARFRETFGSHRTIEFEESSEVYLKDALKKLCDETKGGFEILFDDDGEFLDSVLLMHNKKRVDPDEADKIIIKDGDGIVLYPPVSGG</sequence>
<gene>
    <name evidence="1" type="ORF">F1737_00090</name>
</gene>
<keyword evidence="2" id="KW-1185">Reference proteome</keyword>
<evidence type="ECO:0000313" key="1">
    <source>
        <dbReference type="EMBL" id="WOF15185.1"/>
    </source>
</evidence>
<dbReference type="CDD" id="cd17040">
    <property type="entry name" value="Ubl_MoaD_like"/>
    <property type="match status" value="1"/>
</dbReference>
<dbReference type="InterPro" id="IPR016155">
    <property type="entry name" value="Mopterin_synth/thiamin_S_b"/>
</dbReference>
<evidence type="ECO:0000313" key="2">
    <source>
        <dbReference type="Proteomes" id="UP001301797"/>
    </source>
</evidence>
<dbReference type="AlphaFoldDB" id="A0AA97F9B2"/>
<dbReference type="Pfam" id="PF02597">
    <property type="entry name" value="ThiS"/>
    <property type="match status" value="1"/>
</dbReference>
<protein>
    <submittedName>
        <fullName evidence="1">MoaD/ThiS family protein</fullName>
    </submittedName>
</protein>
<accession>A0AA97F9B2</accession>
<reference evidence="1 2" key="1">
    <citation type="submission" date="2019-09" db="EMBL/GenBank/DDBJ databases">
        <title>The complete genome of Methanoplanus sp. FWC-SCC4.</title>
        <authorList>
            <person name="Chen S.-C."/>
            <person name="Zhou Y.-Z."/>
            <person name="Lai M.-C."/>
        </authorList>
    </citation>
    <scope>NUCLEOTIDE SEQUENCE [LARGE SCALE GENOMIC DNA]</scope>
    <source>
        <strain evidence="1 2">FWC-SCC4</strain>
    </source>
</reference>
<dbReference type="SUPFAM" id="SSF54285">
    <property type="entry name" value="MoaD/ThiS"/>
    <property type="match status" value="1"/>
</dbReference>
<dbReference type="GeneID" id="85228520"/>
<dbReference type="KEGG" id="mefw:F1737_00090"/>
<organism evidence="1 2">
    <name type="scientific">Methanochimaera problematica</name>
    <dbReference type="NCBI Taxonomy" id="2609417"/>
    <lineage>
        <taxon>Archaea</taxon>
        <taxon>Methanobacteriati</taxon>
        <taxon>Methanobacteriota</taxon>
        <taxon>Stenosarchaea group</taxon>
        <taxon>Methanomicrobia</taxon>
        <taxon>Methanomicrobiales</taxon>
        <taxon>Methanomicrobiaceae</taxon>
        <taxon>Methanochimaera</taxon>
    </lineage>
</organism>
<dbReference type="InterPro" id="IPR012675">
    <property type="entry name" value="Beta-grasp_dom_sf"/>
</dbReference>
<proteinExistence type="predicted"/>
<dbReference type="RefSeq" id="WP_317136751.1">
    <property type="nucleotide sequence ID" value="NZ_CP043875.1"/>
</dbReference>
<dbReference type="Gene3D" id="3.10.20.30">
    <property type="match status" value="1"/>
</dbReference>